<reference evidence="3" key="1">
    <citation type="submission" date="2019-06" db="EMBL/GenBank/DDBJ databases">
        <authorList>
            <person name="Gan P."/>
            <person name="Shirasu K."/>
        </authorList>
    </citation>
    <scope>NUCLEOTIDE SEQUENCE [LARGE SCALE GENOMIC DNA]</scope>
    <source>
        <strain evidence="3">CAD2</strain>
    </source>
</reference>
<gene>
    <name evidence="3" type="ORF">CGCSCA2_v014360</name>
</gene>
<feature type="region of interest" description="Disordered" evidence="1">
    <location>
        <begin position="70"/>
        <end position="105"/>
    </location>
</feature>
<dbReference type="Proteomes" id="UP000711996">
    <property type="component" value="Unassembled WGS sequence"/>
</dbReference>
<comment type="caution">
    <text evidence="3">The sequence shown here is derived from an EMBL/GenBank/DDBJ whole genome shotgun (WGS) entry which is preliminary data.</text>
</comment>
<feature type="chain" id="PRO_5040168443" evidence="2">
    <location>
        <begin position="19"/>
        <end position="188"/>
    </location>
</feature>
<feature type="signal peptide" evidence="2">
    <location>
        <begin position="1"/>
        <end position="18"/>
    </location>
</feature>
<protein>
    <submittedName>
        <fullName evidence="3">Uncharacterized protein</fullName>
    </submittedName>
</protein>
<accession>A0A9P5EC53</accession>
<dbReference type="AlphaFoldDB" id="A0A9P5EC53"/>
<organism evidence="3 4">
    <name type="scientific">Colletotrichum siamense</name>
    <name type="common">Anthracnose fungus</name>
    <dbReference type="NCBI Taxonomy" id="690259"/>
    <lineage>
        <taxon>Eukaryota</taxon>
        <taxon>Fungi</taxon>
        <taxon>Dikarya</taxon>
        <taxon>Ascomycota</taxon>
        <taxon>Pezizomycotina</taxon>
        <taxon>Sordariomycetes</taxon>
        <taxon>Hypocreomycetidae</taxon>
        <taxon>Glomerellales</taxon>
        <taxon>Glomerellaceae</taxon>
        <taxon>Colletotrichum</taxon>
        <taxon>Colletotrichum gloeosporioides species complex</taxon>
    </lineage>
</organism>
<sequence length="188" mass="20130">MKTSVLMAVAVATVGVVARVPHDATATAPAAKPNFLYERDVNGTNDWAEEDEVKVQGFFDFLFPNLAAKKNPQPKGPYRQQYSPDQYSPAPPAIESGLGEPDRPQLPAVEKETVYITRLAQAAETPAAPAVVVKETVYITKAARSAETAAPVAPLAYVTPLPSLASWVFATKLKASTDDCLECNSGRI</sequence>
<dbReference type="EMBL" id="QPMT01000085">
    <property type="protein sequence ID" value="KAF4843151.1"/>
    <property type="molecule type" value="Genomic_DNA"/>
</dbReference>
<evidence type="ECO:0000256" key="1">
    <source>
        <dbReference type="SAM" id="MobiDB-lite"/>
    </source>
</evidence>
<keyword evidence="2" id="KW-0732">Signal</keyword>
<dbReference type="OrthoDB" id="4836994at2759"/>
<proteinExistence type="predicted"/>
<evidence type="ECO:0000313" key="3">
    <source>
        <dbReference type="EMBL" id="KAF4843151.1"/>
    </source>
</evidence>
<evidence type="ECO:0000256" key="2">
    <source>
        <dbReference type="SAM" id="SignalP"/>
    </source>
</evidence>
<name>A0A9P5EC53_COLSI</name>
<keyword evidence="4" id="KW-1185">Reference proteome</keyword>
<evidence type="ECO:0000313" key="4">
    <source>
        <dbReference type="Proteomes" id="UP000711996"/>
    </source>
</evidence>